<protein>
    <recommendedName>
        <fullName evidence="5">PrsW family intramembrane metalloprotease</fullName>
    </recommendedName>
</protein>
<keyword evidence="4" id="KW-1185">Reference proteome</keyword>
<dbReference type="EMBL" id="BAGZ01000017">
    <property type="protein sequence ID" value="GAB78848.1"/>
    <property type="molecule type" value="Genomic_DNA"/>
</dbReference>
<dbReference type="InterPro" id="IPR026898">
    <property type="entry name" value="PrsW"/>
</dbReference>
<name>K6V9D0_9MICO</name>
<dbReference type="Pfam" id="PF13367">
    <property type="entry name" value="PrsW-protease"/>
    <property type="match status" value="1"/>
</dbReference>
<feature type="region of interest" description="Disordered" evidence="1">
    <location>
        <begin position="278"/>
        <end position="307"/>
    </location>
</feature>
<dbReference type="STRING" id="100225.SAMN05421595_0059"/>
<accession>K6V9D0</accession>
<evidence type="ECO:0000313" key="3">
    <source>
        <dbReference type="EMBL" id="GAB78848.1"/>
    </source>
</evidence>
<dbReference type="PANTHER" id="PTHR36844:SF1">
    <property type="entry name" value="PROTEASE PRSW"/>
    <property type="match status" value="1"/>
</dbReference>
<dbReference type="RefSeq" id="WP_006503605.1">
    <property type="nucleotide sequence ID" value="NZ_BAGZ01000017.1"/>
</dbReference>
<keyword evidence="2" id="KW-1133">Transmembrane helix</keyword>
<keyword evidence="2" id="KW-0472">Membrane</keyword>
<feature type="transmembrane region" description="Helical" evidence="2">
    <location>
        <begin position="126"/>
        <end position="144"/>
    </location>
</feature>
<evidence type="ECO:0000256" key="2">
    <source>
        <dbReference type="SAM" id="Phobius"/>
    </source>
</evidence>
<sequence>MFAAFIGGATTAVYPALKGNDLYGAFLLNFMSEENALGWKAALSGPTTEEWTKMTCTLVIMLIAKDTMTRPMHGLVVGASTGLGFQIMENISYGVQGSINHLQGDLTQPLTTGITRFLTGFSSHNLYSAISGVGVAILLGRTLGGPWSRSRRITGFVGLCVLPWFLHFSWNAIGAFTPPLSLIIAVVSTIVSFIVFALVLRWVWRQERLYLTEAATQVTGNKLTELHQAAIGTRKTRKTYLKQLKKTHGKTAAKTAHTDMHTYLEHLQAWARRHTGIDEHTYPTPTPTTPNPLDDDTLYLTPVGSRS</sequence>
<dbReference type="eggNOG" id="COG2339">
    <property type="taxonomic scope" value="Bacteria"/>
</dbReference>
<comment type="caution">
    <text evidence="3">The sequence shown here is derived from an EMBL/GenBank/DDBJ whole genome shotgun (WGS) entry which is preliminary data.</text>
</comment>
<dbReference type="AlphaFoldDB" id="K6V9D0"/>
<feature type="compositionally biased region" description="Low complexity" evidence="1">
    <location>
        <begin position="298"/>
        <end position="307"/>
    </location>
</feature>
<dbReference type="OrthoDB" id="9785431at2"/>
<evidence type="ECO:0000313" key="4">
    <source>
        <dbReference type="Proteomes" id="UP000008495"/>
    </source>
</evidence>
<evidence type="ECO:0008006" key="5">
    <source>
        <dbReference type="Google" id="ProtNLM"/>
    </source>
</evidence>
<gene>
    <name evidence="3" type="ORF">AUCHE_17_00600</name>
</gene>
<feature type="transmembrane region" description="Helical" evidence="2">
    <location>
        <begin position="182"/>
        <end position="204"/>
    </location>
</feature>
<keyword evidence="2" id="KW-0812">Transmembrane</keyword>
<proteinExistence type="predicted"/>
<evidence type="ECO:0000256" key="1">
    <source>
        <dbReference type="SAM" id="MobiDB-lite"/>
    </source>
</evidence>
<dbReference type="PANTHER" id="PTHR36844">
    <property type="entry name" value="PROTEASE PRSW"/>
    <property type="match status" value="1"/>
</dbReference>
<reference evidence="3 4" key="1">
    <citation type="submission" date="2012-08" db="EMBL/GenBank/DDBJ databases">
        <title>Whole genome shotgun sequence of Austwickia chelonae NBRC 105200.</title>
        <authorList>
            <person name="Yoshida I."/>
            <person name="Hosoyama A."/>
            <person name="Tsuchikane K."/>
            <person name="Katsumata H."/>
            <person name="Ando Y."/>
            <person name="Ohji S."/>
            <person name="Hamada M."/>
            <person name="Tamura T."/>
            <person name="Yamazoe A."/>
            <person name="Yamazaki S."/>
            <person name="Fujita N."/>
        </authorList>
    </citation>
    <scope>NUCLEOTIDE SEQUENCE [LARGE SCALE GENOMIC DNA]</scope>
    <source>
        <strain evidence="3 4">NBRC 105200</strain>
    </source>
</reference>
<feature type="transmembrane region" description="Helical" evidence="2">
    <location>
        <begin position="156"/>
        <end position="176"/>
    </location>
</feature>
<organism evidence="3 4">
    <name type="scientific">Austwickia chelonae NBRC 105200</name>
    <dbReference type="NCBI Taxonomy" id="1184607"/>
    <lineage>
        <taxon>Bacteria</taxon>
        <taxon>Bacillati</taxon>
        <taxon>Actinomycetota</taxon>
        <taxon>Actinomycetes</taxon>
        <taxon>Micrococcales</taxon>
        <taxon>Dermatophilaceae</taxon>
        <taxon>Austwickia</taxon>
    </lineage>
</organism>
<dbReference type="Proteomes" id="UP000008495">
    <property type="component" value="Unassembled WGS sequence"/>
</dbReference>
<dbReference type="GO" id="GO:0008233">
    <property type="term" value="F:peptidase activity"/>
    <property type="evidence" value="ECO:0007669"/>
    <property type="project" value="InterPro"/>
</dbReference>